<dbReference type="InterPro" id="IPR006120">
    <property type="entry name" value="Resolvase_HTH_dom"/>
</dbReference>
<dbReference type="GO" id="GO:0000150">
    <property type="term" value="F:DNA strand exchange activity"/>
    <property type="evidence" value="ECO:0007669"/>
    <property type="project" value="InterPro"/>
</dbReference>
<dbReference type="RefSeq" id="WP_066985867.1">
    <property type="nucleotide sequence ID" value="NZ_LUUI01000142.1"/>
</dbReference>
<keyword evidence="4" id="KW-0233">DNA recombination</keyword>
<dbReference type="InterPro" id="IPR006118">
    <property type="entry name" value="Recombinase_CS"/>
</dbReference>
<dbReference type="PROSITE" id="PS51736">
    <property type="entry name" value="RECOMBINASES_3"/>
    <property type="match status" value="1"/>
</dbReference>
<dbReference type="Gene3D" id="1.10.10.60">
    <property type="entry name" value="Homeodomain-like"/>
    <property type="match status" value="1"/>
</dbReference>
<dbReference type="SMART" id="SM00857">
    <property type="entry name" value="Resolvase"/>
    <property type="match status" value="1"/>
</dbReference>
<dbReference type="InterPro" id="IPR006119">
    <property type="entry name" value="Resolv_N"/>
</dbReference>
<evidence type="ECO:0000259" key="7">
    <source>
        <dbReference type="PROSITE" id="PS51736"/>
    </source>
</evidence>
<keyword evidence="2" id="KW-0229">DNA integration</keyword>
<evidence type="ECO:0000256" key="3">
    <source>
        <dbReference type="ARBA" id="ARBA00023125"/>
    </source>
</evidence>
<dbReference type="InterPro" id="IPR050639">
    <property type="entry name" value="SSR_resolvase"/>
</dbReference>
<keyword evidence="3" id="KW-0238">DNA-binding</keyword>
<evidence type="ECO:0000256" key="1">
    <source>
        <dbReference type="ARBA" id="ARBA00009913"/>
    </source>
</evidence>
<dbReference type="Pfam" id="PF02796">
    <property type="entry name" value="HTH_7"/>
    <property type="match status" value="1"/>
</dbReference>
<comment type="similarity">
    <text evidence="1">Belongs to the site-specific recombinase resolvase family.</text>
</comment>
<dbReference type="OrthoDB" id="9797501at2"/>
<proteinExistence type="inferred from homology"/>
<dbReference type="EMBL" id="LUUI01000142">
    <property type="protein sequence ID" value="OAI11361.1"/>
    <property type="molecule type" value="Genomic_DNA"/>
</dbReference>
<dbReference type="CDD" id="cd00569">
    <property type="entry name" value="HTH_Hin_like"/>
    <property type="match status" value="1"/>
</dbReference>
<dbReference type="GO" id="GO:0015074">
    <property type="term" value="P:DNA integration"/>
    <property type="evidence" value="ECO:0007669"/>
    <property type="project" value="UniProtKB-KW"/>
</dbReference>
<dbReference type="Gene3D" id="3.40.50.1390">
    <property type="entry name" value="Resolvase, N-terminal catalytic domain"/>
    <property type="match status" value="1"/>
</dbReference>
<evidence type="ECO:0000256" key="6">
    <source>
        <dbReference type="PROSITE-ProRule" id="PRU10137"/>
    </source>
</evidence>
<gene>
    <name evidence="8" type="ORF">A1359_14535</name>
</gene>
<feature type="active site" description="O-(5'-phospho-DNA)-serine intermediate" evidence="5 6">
    <location>
        <position position="12"/>
    </location>
</feature>
<dbReference type="PANTHER" id="PTHR30461">
    <property type="entry name" value="DNA-INVERTASE FROM LAMBDOID PROPHAGE"/>
    <property type="match status" value="1"/>
</dbReference>
<dbReference type="Proteomes" id="UP000078476">
    <property type="component" value="Unassembled WGS sequence"/>
</dbReference>
<dbReference type="Pfam" id="PF00239">
    <property type="entry name" value="Resolvase"/>
    <property type="match status" value="1"/>
</dbReference>
<dbReference type="CDD" id="cd03768">
    <property type="entry name" value="SR_ResInv"/>
    <property type="match status" value="1"/>
</dbReference>
<evidence type="ECO:0000313" key="9">
    <source>
        <dbReference type="Proteomes" id="UP000078476"/>
    </source>
</evidence>
<protein>
    <submittedName>
        <fullName evidence="8">Transposase</fullName>
    </submittedName>
</protein>
<dbReference type="InterPro" id="IPR009057">
    <property type="entry name" value="Homeodomain-like_sf"/>
</dbReference>
<dbReference type="PANTHER" id="PTHR30461:SF26">
    <property type="entry name" value="RESOLVASE HOMOLOG YNEB"/>
    <property type="match status" value="1"/>
</dbReference>
<reference evidence="8 9" key="1">
    <citation type="submission" date="2016-03" db="EMBL/GenBank/DDBJ databases">
        <authorList>
            <person name="Ploux O."/>
        </authorList>
    </citation>
    <scope>NUCLEOTIDE SEQUENCE [LARGE SCALE GENOMIC DNA]</scope>
    <source>
        <strain evidence="8 9">R-45370</strain>
    </source>
</reference>
<dbReference type="GO" id="GO:0003677">
    <property type="term" value="F:DNA binding"/>
    <property type="evidence" value="ECO:0007669"/>
    <property type="project" value="UniProtKB-KW"/>
</dbReference>
<sequence length="185" mass="20687">MKGQQIGYIRVSSTSQNTERQLADVQLDRTFTDKASGKDANRPELTNCLNHLREGDVLHVHSIDRLARNLKDLQTIIETLTQKGITVKFYKEHLTFEAANTSPMQTLMLQMLGAFAEFERTLIKERQREGIEAAKASGKKLGAPSKLNAEQTAEIKARIEQGGDKSKLAKEYGISRPTLYKLLAA</sequence>
<evidence type="ECO:0000256" key="5">
    <source>
        <dbReference type="PIRSR" id="PIRSR606118-50"/>
    </source>
</evidence>
<dbReference type="InterPro" id="IPR036162">
    <property type="entry name" value="Resolvase-like_N_sf"/>
</dbReference>
<dbReference type="AlphaFoldDB" id="A0A177N0H8"/>
<organism evidence="8 9">
    <name type="scientific">Methylomonas lenta</name>
    <dbReference type="NCBI Taxonomy" id="980561"/>
    <lineage>
        <taxon>Bacteria</taxon>
        <taxon>Pseudomonadati</taxon>
        <taxon>Pseudomonadota</taxon>
        <taxon>Gammaproteobacteria</taxon>
        <taxon>Methylococcales</taxon>
        <taxon>Methylococcaceae</taxon>
        <taxon>Methylomonas</taxon>
    </lineage>
</organism>
<evidence type="ECO:0000256" key="2">
    <source>
        <dbReference type="ARBA" id="ARBA00022908"/>
    </source>
</evidence>
<feature type="domain" description="Resolvase/invertase-type recombinase catalytic" evidence="7">
    <location>
        <begin position="4"/>
        <end position="138"/>
    </location>
</feature>
<evidence type="ECO:0000313" key="8">
    <source>
        <dbReference type="EMBL" id="OAI11361.1"/>
    </source>
</evidence>
<dbReference type="PROSITE" id="PS00397">
    <property type="entry name" value="RECOMBINASES_1"/>
    <property type="match status" value="1"/>
</dbReference>
<keyword evidence="9" id="KW-1185">Reference proteome</keyword>
<dbReference type="SUPFAM" id="SSF53041">
    <property type="entry name" value="Resolvase-like"/>
    <property type="match status" value="1"/>
</dbReference>
<evidence type="ECO:0000256" key="4">
    <source>
        <dbReference type="ARBA" id="ARBA00023172"/>
    </source>
</evidence>
<accession>A0A177N0H8</accession>
<name>A0A177N0H8_9GAMM</name>
<comment type="caution">
    <text evidence="8">The sequence shown here is derived from an EMBL/GenBank/DDBJ whole genome shotgun (WGS) entry which is preliminary data.</text>
</comment>
<dbReference type="SUPFAM" id="SSF46689">
    <property type="entry name" value="Homeodomain-like"/>
    <property type="match status" value="1"/>
</dbReference>